<evidence type="ECO:0000256" key="9">
    <source>
        <dbReference type="SAM" id="MobiDB-lite"/>
    </source>
</evidence>
<comment type="caution">
    <text evidence="10">The sequence shown here is derived from an EMBL/GenBank/DDBJ whole genome shotgun (WGS) entry which is preliminary data.</text>
</comment>
<dbReference type="PANTHER" id="PTHR11693">
    <property type="entry name" value="ATP SYNTHASE GAMMA CHAIN"/>
    <property type="match status" value="1"/>
</dbReference>
<evidence type="ECO:0000313" key="10">
    <source>
        <dbReference type="EMBL" id="ORY56751.1"/>
    </source>
</evidence>
<keyword evidence="4" id="KW-0375">Hydrogen ion transport</keyword>
<dbReference type="PRINTS" id="PR00126">
    <property type="entry name" value="ATPASEGAMMA"/>
</dbReference>
<name>A0A1Y2DBW2_9FUNG</name>
<keyword evidence="8" id="KW-0066">ATP synthesis</keyword>
<dbReference type="InterPro" id="IPR035968">
    <property type="entry name" value="ATP_synth_F1_ATPase_gsu"/>
</dbReference>
<dbReference type="SUPFAM" id="SSF52943">
    <property type="entry name" value="ATP synthase (F1-ATPase), gamma subunit"/>
    <property type="match status" value="2"/>
</dbReference>
<protein>
    <submittedName>
        <fullName evidence="10">F1 complex, gamma subunit of ATPase</fullName>
    </submittedName>
</protein>
<keyword evidence="3" id="KW-0813">Transport</keyword>
<evidence type="ECO:0000256" key="5">
    <source>
        <dbReference type="ARBA" id="ARBA00023065"/>
    </source>
</evidence>
<comment type="subcellular location">
    <subcellularLocation>
        <location evidence="1">Membrane</location>
        <topology evidence="1">Peripheral membrane protein</topology>
    </subcellularLocation>
</comment>
<evidence type="ECO:0000256" key="4">
    <source>
        <dbReference type="ARBA" id="ARBA00022781"/>
    </source>
</evidence>
<evidence type="ECO:0000256" key="6">
    <source>
        <dbReference type="ARBA" id="ARBA00023136"/>
    </source>
</evidence>
<dbReference type="GO" id="GO:0046933">
    <property type="term" value="F:proton-transporting ATP synthase activity, rotational mechanism"/>
    <property type="evidence" value="ECO:0007669"/>
    <property type="project" value="InterPro"/>
</dbReference>
<evidence type="ECO:0000313" key="11">
    <source>
        <dbReference type="Proteomes" id="UP000193920"/>
    </source>
</evidence>
<dbReference type="PANTHER" id="PTHR11693:SF22">
    <property type="entry name" value="ATP SYNTHASE SUBUNIT GAMMA, MITOCHONDRIAL"/>
    <property type="match status" value="1"/>
</dbReference>
<organism evidence="10 11">
    <name type="scientific">Neocallimastix californiae</name>
    <dbReference type="NCBI Taxonomy" id="1754190"/>
    <lineage>
        <taxon>Eukaryota</taxon>
        <taxon>Fungi</taxon>
        <taxon>Fungi incertae sedis</taxon>
        <taxon>Chytridiomycota</taxon>
        <taxon>Chytridiomycota incertae sedis</taxon>
        <taxon>Neocallimastigomycetes</taxon>
        <taxon>Neocallimastigales</taxon>
        <taxon>Neocallimastigaceae</taxon>
        <taxon>Neocallimastix</taxon>
    </lineage>
</organism>
<dbReference type="STRING" id="1754190.A0A1Y2DBW2"/>
<comment type="similarity">
    <text evidence="2">Belongs to the ATPase gamma chain family.</text>
</comment>
<proteinExistence type="inferred from homology"/>
<dbReference type="CDD" id="cd12151">
    <property type="entry name" value="F1-ATPase_gamma"/>
    <property type="match status" value="1"/>
</dbReference>
<evidence type="ECO:0000256" key="7">
    <source>
        <dbReference type="ARBA" id="ARBA00023196"/>
    </source>
</evidence>
<dbReference type="Pfam" id="PF00231">
    <property type="entry name" value="ATP-synt"/>
    <property type="match status" value="2"/>
</dbReference>
<feature type="compositionally biased region" description="Low complexity" evidence="9">
    <location>
        <begin position="131"/>
        <end position="154"/>
    </location>
</feature>
<dbReference type="OrthoDB" id="239812at2759"/>
<dbReference type="EMBL" id="MCOG01000072">
    <property type="protein sequence ID" value="ORY56751.1"/>
    <property type="molecule type" value="Genomic_DNA"/>
</dbReference>
<evidence type="ECO:0000256" key="3">
    <source>
        <dbReference type="ARBA" id="ARBA00022448"/>
    </source>
</evidence>
<dbReference type="GO" id="GO:0045259">
    <property type="term" value="C:proton-transporting ATP synthase complex"/>
    <property type="evidence" value="ECO:0007669"/>
    <property type="project" value="UniProtKB-KW"/>
</dbReference>
<keyword evidence="11" id="KW-1185">Reference proteome</keyword>
<dbReference type="Proteomes" id="UP000193920">
    <property type="component" value="Unassembled WGS sequence"/>
</dbReference>
<gene>
    <name evidence="10" type="ORF">LY90DRAFT_455036</name>
</gene>
<feature type="region of interest" description="Disordered" evidence="9">
    <location>
        <begin position="128"/>
        <end position="156"/>
    </location>
</feature>
<evidence type="ECO:0000256" key="1">
    <source>
        <dbReference type="ARBA" id="ARBA00004170"/>
    </source>
</evidence>
<dbReference type="Gene3D" id="1.10.287.80">
    <property type="entry name" value="ATP synthase, gamma subunit, helix hairpin domain"/>
    <property type="match status" value="1"/>
</dbReference>
<evidence type="ECO:0000256" key="2">
    <source>
        <dbReference type="ARBA" id="ARBA00007681"/>
    </source>
</evidence>
<evidence type="ECO:0000256" key="8">
    <source>
        <dbReference type="ARBA" id="ARBA00023310"/>
    </source>
</evidence>
<dbReference type="Gene3D" id="3.40.1380.10">
    <property type="match status" value="2"/>
</dbReference>
<reference evidence="10 11" key="1">
    <citation type="submission" date="2016-08" db="EMBL/GenBank/DDBJ databases">
        <title>A Parts List for Fungal Cellulosomes Revealed by Comparative Genomics.</title>
        <authorList>
            <consortium name="DOE Joint Genome Institute"/>
            <person name="Haitjema C.H."/>
            <person name="Gilmore S.P."/>
            <person name="Henske J.K."/>
            <person name="Solomon K.V."/>
            <person name="De Groot R."/>
            <person name="Kuo A."/>
            <person name="Mondo S.J."/>
            <person name="Salamov A.A."/>
            <person name="Labutti K."/>
            <person name="Zhao Z."/>
            <person name="Chiniquy J."/>
            <person name="Barry K."/>
            <person name="Brewer H.M."/>
            <person name="Purvine S.O."/>
            <person name="Wright A.T."/>
            <person name="Boxma B."/>
            <person name="Van Alen T."/>
            <person name="Hackstein J.H."/>
            <person name="Baker S.E."/>
            <person name="Grigoriev I.V."/>
            <person name="O'Malley M.A."/>
        </authorList>
    </citation>
    <scope>NUCLEOTIDE SEQUENCE [LARGE SCALE GENOMIC DNA]</scope>
    <source>
        <strain evidence="10 11">G1</strain>
    </source>
</reference>
<keyword evidence="6" id="KW-0472">Membrane</keyword>
<dbReference type="InterPro" id="IPR000131">
    <property type="entry name" value="ATP_synth_F1_gsu"/>
</dbReference>
<dbReference type="AlphaFoldDB" id="A0A1Y2DBW2"/>
<accession>A0A1Y2DBW2</accession>
<keyword evidence="5" id="KW-0406">Ion transport</keyword>
<sequence>MNSIFQKSNLINYKVQYKSFIGCFSQKRTITTIKEIQTRLKSIQNTKKITDSMKLIASNKIEGAEKSLKVARQMGNAFDTYFKNIGVSNQILDRNIIIAVGSDKGLCGGVNTSVSRALKYLIQDEEETNRRNLNNSNNNSSDGNGSNSSRSKSNSLKKLKSFSSTSSSSSSDEIESEKQQHHVFIIGEKIKSQVAKDIPSYIEMIYSGIGGKKQSGPSFYEVCLICDDISYVMQENLLNSDIVEDDAYDEVFDSGFILFNQYINSVSYEISSLPIYSREAIINSPNLFTYKYDEDIFDELQEFAFAIHLYWALNEGYMSELSSKKYAMENSSRNAKEIINNLIKSINHSRQTHITNELIDISTGANNYKK</sequence>
<keyword evidence="7" id="KW-0139">CF(1)</keyword>